<sequence length="121" mass="12809">MFPPDRPVPSATVSAKQDTRAGHVVTFLAGSYVLRNRADSADHTAKGPTSNAHSRSQPCCPTALNRKGTRQPWESSGISLGLPASSTGTSLKELKDHSRRSAANSSPSPQVTTLPGLFRDI</sequence>
<accession>A0ABQ3RFQ8</accession>
<dbReference type="Proteomes" id="UP000646738">
    <property type="component" value="Unassembled WGS sequence"/>
</dbReference>
<feature type="region of interest" description="Disordered" evidence="1">
    <location>
        <begin position="39"/>
        <end position="121"/>
    </location>
</feature>
<comment type="caution">
    <text evidence="2">The sequence shown here is derived from an EMBL/GenBank/DDBJ whole genome shotgun (WGS) entry which is preliminary data.</text>
</comment>
<organism evidence="2 3">
    <name type="scientific">Streptomyces rubradiris</name>
    <name type="common">Streptomyces achromogenes subsp. rubradiris</name>
    <dbReference type="NCBI Taxonomy" id="285531"/>
    <lineage>
        <taxon>Bacteria</taxon>
        <taxon>Bacillati</taxon>
        <taxon>Actinomycetota</taxon>
        <taxon>Actinomycetes</taxon>
        <taxon>Kitasatosporales</taxon>
        <taxon>Streptomycetaceae</taxon>
        <taxon>Streptomyces</taxon>
    </lineage>
</organism>
<keyword evidence="3" id="KW-1185">Reference proteome</keyword>
<name>A0ABQ3RFQ8_STRRR</name>
<feature type="compositionally biased region" description="Polar residues" evidence="1">
    <location>
        <begin position="47"/>
        <end position="59"/>
    </location>
</feature>
<evidence type="ECO:0000256" key="1">
    <source>
        <dbReference type="SAM" id="MobiDB-lite"/>
    </source>
</evidence>
<dbReference type="EMBL" id="BNEA01000015">
    <property type="protein sequence ID" value="GHI54654.1"/>
    <property type="molecule type" value="Genomic_DNA"/>
</dbReference>
<feature type="region of interest" description="Disordered" evidence="1">
    <location>
        <begin position="1"/>
        <end position="20"/>
    </location>
</feature>
<evidence type="ECO:0000313" key="3">
    <source>
        <dbReference type="Proteomes" id="UP000646738"/>
    </source>
</evidence>
<evidence type="ECO:0000313" key="2">
    <source>
        <dbReference type="EMBL" id="GHI54654.1"/>
    </source>
</evidence>
<gene>
    <name evidence="2" type="ORF">Srubr_45000</name>
</gene>
<proteinExistence type="predicted"/>
<feature type="compositionally biased region" description="Polar residues" evidence="1">
    <location>
        <begin position="72"/>
        <end position="90"/>
    </location>
</feature>
<protein>
    <submittedName>
        <fullName evidence="2">Uncharacterized protein</fullName>
    </submittedName>
</protein>
<reference evidence="3" key="1">
    <citation type="submission" date="2023-07" db="EMBL/GenBank/DDBJ databases">
        <title>Whole genome shotgun sequence of Streptomyces achromogenes subsp. rubradiris NBRC 14000.</title>
        <authorList>
            <person name="Komaki H."/>
            <person name="Tamura T."/>
        </authorList>
    </citation>
    <scope>NUCLEOTIDE SEQUENCE [LARGE SCALE GENOMIC DNA]</scope>
    <source>
        <strain evidence="3">NBRC 14000</strain>
    </source>
</reference>